<protein>
    <recommendedName>
        <fullName evidence="3">DUF3795 domain-containing protein</fullName>
    </recommendedName>
</protein>
<evidence type="ECO:0000313" key="1">
    <source>
        <dbReference type="EMBL" id="KGJ51511.1"/>
    </source>
</evidence>
<dbReference type="RefSeq" id="WP_044907813.1">
    <property type="nucleotide sequence ID" value="NZ_JQIF01000110.1"/>
</dbReference>
<dbReference type="EMBL" id="JQIF01000110">
    <property type="protein sequence ID" value="KGJ51511.1"/>
    <property type="molecule type" value="Genomic_DNA"/>
</dbReference>
<evidence type="ECO:0000313" key="2">
    <source>
        <dbReference type="Proteomes" id="UP000030008"/>
    </source>
</evidence>
<comment type="caution">
    <text evidence="1">The sequence shown here is derived from an EMBL/GenBank/DDBJ whole genome shotgun (WGS) entry which is preliminary data.</text>
</comment>
<name>A0A099I1R8_CLOIN</name>
<accession>A0A099I1R8</accession>
<sequence length="128" mass="14461">MREDRGMAYCGLACCVCSESDCPGCHARGCEHRDMCGILACCLRKGMDGCYVCDEFPCDEDMLKKRRVRVFNQCLQKSGPAEIMRCLKRNEEAGIRYHHTGQLIGDYDLESDRDIEELLMKGGVHSRG</sequence>
<dbReference type="AlphaFoldDB" id="A0A099I1R8"/>
<proteinExistence type="predicted"/>
<dbReference type="Proteomes" id="UP000030008">
    <property type="component" value="Unassembled WGS sequence"/>
</dbReference>
<dbReference type="Pfam" id="PF12675">
    <property type="entry name" value="DUF3795"/>
    <property type="match status" value="1"/>
</dbReference>
<reference evidence="1 2" key="1">
    <citation type="submission" date="2014-08" db="EMBL/GenBank/DDBJ databases">
        <title>Clostridium innocuum, an unnegligible vancomycin-resistant pathogen causing extra-intestinal infections.</title>
        <authorList>
            <person name="Feng Y."/>
            <person name="Chiu C.-H."/>
        </authorList>
    </citation>
    <scope>NUCLEOTIDE SEQUENCE [LARGE SCALE GENOMIC DNA]</scope>
    <source>
        <strain evidence="1 2">AN88</strain>
    </source>
</reference>
<gene>
    <name evidence="1" type="ORF">CIAN88_20335</name>
</gene>
<dbReference type="InterPro" id="IPR024227">
    <property type="entry name" value="DUF3795"/>
</dbReference>
<organism evidence="1 2">
    <name type="scientific">Clostridium innocuum</name>
    <dbReference type="NCBI Taxonomy" id="1522"/>
    <lineage>
        <taxon>Bacteria</taxon>
        <taxon>Bacillati</taxon>
        <taxon>Bacillota</taxon>
        <taxon>Clostridia</taxon>
        <taxon>Eubacteriales</taxon>
        <taxon>Clostridiaceae</taxon>
        <taxon>Clostridium</taxon>
    </lineage>
</organism>
<evidence type="ECO:0008006" key="3">
    <source>
        <dbReference type="Google" id="ProtNLM"/>
    </source>
</evidence>